<protein>
    <submittedName>
        <fullName evidence="1">Uncharacterized protein</fullName>
    </submittedName>
</protein>
<dbReference type="EMBL" id="LUEZ02000009">
    <property type="protein sequence ID" value="RDB29867.1"/>
    <property type="molecule type" value="Genomic_DNA"/>
</dbReference>
<evidence type="ECO:0000313" key="2">
    <source>
        <dbReference type="Proteomes" id="UP000076154"/>
    </source>
</evidence>
<accession>A0A369KAI6</accession>
<proteinExistence type="predicted"/>
<dbReference type="Proteomes" id="UP000076154">
    <property type="component" value="Unassembled WGS sequence"/>
</dbReference>
<organism evidence="1 2">
    <name type="scientific">Hypsizygus marmoreus</name>
    <name type="common">White beech mushroom</name>
    <name type="synonym">Agaricus marmoreus</name>
    <dbReference type="NCBI Taxonomy" id="39966"/>
    <lineage>
        <taxon>Eukaryota</taxon>
        <taxon>Fungi</taxon>
        <taxon>Dikarya</taxon>
        <taxon>Basidiomycota</taxon>
        <taxon>Agaricomycotina</taxon>
        <taxon>Agaricomycetes</taxon>
        <taxon>Agaricomycetidae</taxon>
        <taxon>Agaricales</taxon>
        <taxon>Tricholomatineae</taxon>
        <taxon>Lyophyllaceae</taxon>
        <taxon>Hypsizygus</taxon>
    </lineage>
</organism>
<keyword evidence="2" id="KW-1185">Reference proteome</keyword>
<name>A0A369KAI6_HYPMA</name>
<reference evidence="1" key="1">
    <citation type="submission" date="2018-04" db="EMBL/GenBank/DDBJ databases">
        <title>Whole genome sequencing of Hypsizygus marmoreus.</title>
        <authorList>
            <person name="Choi I.-G."/>
            <person name="Min B."/>
            <person name="Kim J.-G."/>
            <person name="Kim S."/>
            <person name="Oh Y.-L."/>
            <person name="Kong W.-S."/>
            <person name="Park H."/>
            <person name="Jeong J."/>
            <person name="Song E.-S."/>
        </authorList>
    </citation>
    <scope>NUCLEOTIDE SEQUENCE [LARGE SCALE GENOMIC DNA]</scope>
    <source>
        <strain evidence="1">51987-8</strain>
    </source>
</reference>
<gene>
    <name evidence="1" type="ORF">Hypma_014177</name>
</gene>
<sequence length="69" mass="8050">MTEIHHTIKRFLGWMEDKYRLRVANFVIGVCRAPTFEVRRLLHDGFQALWLATVMYGLQQPQVKGGATF</sequence>
<comment type="caution">
    <text evidence="1">The sequence shown here is derived from an EMBL/GenBank/DDBJ whole genome shotgun (WGS) entry which is preliminary data.</text>
</comment>
<dbReference type="InParanoid" id="A0A369KAI6"/>
<dbReference type="AlphaFoldDB" id="A0A369KAI6"/>
<evidence type="ECO:0000313" key="1">
    <source>
        <dbReference type="EMBL" id="RDB29867.1"/>
    </source>
</evidence>